<dbReference type="KEGG" id="cprv:CYPRO_3095"/>
<dbReference type="NCBIfam" id="TIGR01368">
    <property type="entry name" value="CPSaseIIsmall"/>
    <property type="match status" value="1"/>
</dbReference>
<dbReference type="GO" id="GO:0006207">
    <property type="term" value="P:'de novo' pyrimidine nucleobase biosynthetic process"/>
    <property type="evidence" value="ECO:0007669"/>
    <property type="project" value="InterPro"/>
</dbReference>
<proteinExistence type="inferred from homology"/>
<sequence length="362" mass="39695">MKARIALSDGTVHEGQLIGHPGTCGGELCFNTSMTGYQEIFTDPSYFGQLMMMTYPHIGNYGVHPDYDEAPRPMVAGVIVRAFSADYSNDQAEGGLGEYLSRHEITGITGVDTRALVRHIRNKGVMNAVISSEITDPDELVDRARRWAPMEGLELATQATRAEAQTMASETNKFKVAVVDYGVKLSILKNLIARGCTLRVFPAKSTFEEITAWKPDGFFLSNGPGDPRAITYTTDTVARIMTDGRPVFGICLGHQLMALSQGIAVEKMFVGHRGANQPVKNLIHDTVEITTQNHGFGVPEAGVPADKADISHINLNDGTVEGLRFRQANAFSVQYHPEACPGPHDSRYLFDEFIHRMQAHKA</sequence>
<feature type="region of interest" description="CPSase" evidence="8">
    <location>
        <begin position="1"/>
        <end position="174"/>
    </location>
</feature>
<dbReference type="InterPro" id="IPR050472">
    <property type="entry name" value="Anth_synth/Amidotransfase"/>
</dbReference>
<feature type="binding site" evidence="8">
    <location>
        <position position="252"/>
    </location>
    <ligand>
        <name>L-glutamine</name>
        <dbReference type="ChEBI" id="CHEBI:58359"/>
    </ligand>
</feature>
<comment type="pathway">
    <text evidence="8">Pyrimidine metabolism; UMP biosynthesis via de novo pathway; (S)-dihydroorotate from bicarbonate: step 1/3.</text>
</comment>
<evidence type="ECO:0000256" key="8">
    <source>
        <dbReference type="HAMAP-Rule" id="MF_01209"/>
    </source>
</evidence>
<dbReference type="Pfam" id="PF00988">
    <property type="entry name" value="CPSase_sm_chain"/>
    <property type="match status" value="1"/>
</dbReference>
<feature type="binding site" evidence="8">
    <location>
        <position position="225"/>
    </location>
    <ligand>
        <name>L-glutamine</name>
        <dbReference type="ChEBI" id="CHEBI:58359"/>
    </ligand>
</feature>
<dbReference type="SUPFAM" id="SSF52317">
    <property type="entry name" value="Class I glutamine amidotransferase-like"/>
    <property type="match status" value="1"/>
</dbReference>
<dbReference type="SMART" id="SM01097">
    <property type="entry name" value="CPSase_sm_chain"/>
    <property type="match status" value="1"/>
</dbReference>
<keyword evidence="5 8" id="KW-0067">ATP-binding</keyword>
<feature type="binding site" evidence="8">
    <location>
        <position position="295"/>
    </location>
    <ligand>
        <name>L-glutamine</name>
        <dbReference type="ChEBI" id="CHEBI:58359"/>
    </ligand>
</feature>
<comment type="subunit">
    <text evidence="8">Composed of two chains; the small (or glutamine) chain promotes the hydrolysis of glutamine to ammonia, which is used by the large (or ammonia) chain to synthesize carbamoyl phosphate. Tetramer of heterodimers (alpha,beta)4.</text>
</comment>
<gene>
    <name evidence="8" type="primary">carA</name>
    <name evidence="10" type="ORF">CYPRO_3095</name>
</gene>
<name>A0A345UPC8_9BACT</name>
<dbReference type="InterPro" id="IPR029062">
    <property type="entry name" value="Class_I_gatase-like"/>
</dbReference>
<feature type="active site" description="Nucleophile" evidence="8">
    <location>
        <position position="251"/>
    </location>
</feature>
<dbReference type="InterPro" id="IPR036480">
    <property type="entry name" value="CarbP_synth_ssu_N_sf"/>
</dbReference>
<evidence type="ECO:0000256" key="6">
    <source>
        <dbReference type="ARBA" id="ARBA00022962"/>
    </source>
</evidence>
<feature type="binding site" evidence="8">
    <location>
        <position position="296"/>
    </location>
    <ligand>
        <name>L-glutamine</name>
        <dbReference type="ChEBI" id="CHEBI:58359"/>
    </ligand>
</feature>
<dbReference type="Gene3D" id="3.40.50.880">
    <property type="match status" value="1"/>
</dbReference>
<accession>A0A345UPC8</accession>
<comment type="function">
    <text evidence="8">Small subunit of the glutamine-dependent carbamoyl phosphate synthetase (CPSase). CPSase catalyzes the formation of carbamoyl phosphate from the ammonia moiety of glutamine, carbonate, and phosphate donated by ATP, constituting the first step of 2 biosynthetic pathways, one leading to arginine and/or urea and the other to pyrimidine nucleotides. The small subunit (glutamine amidotransferase) binds and cleaves glutamine to supply the large subunit with the substrate ammonia.</text>
</comment>
<dbReference type="InterPro" id="IPR017926">
    <property type="entry name" value="GATASE"/>
</dbReference>
<dbReference type="PRINTS" id="PR00097">
    <property type="entry name" value="ANTSNTHASEII"/>
</dbReference>
<evidence type="ECO:0000313" key="10">
    <source>
        <dbReference type="EMBL" id="AXJ02330.1"/>
    </source>
</evidence>
<comment type="pathway">
    <text evidence="1 8">Amino-acid biosynthesis; L-arginine biosynthesis; carbamoyl phosphate from bicarbonate: step 1/1.</text>
</comment>
<feature type="binding site" evidence="8">
    <location>
        <position position="45"/>
    </location>
    <ligand>
        <name>L-glutamine</name>
        <dbReference type="ChEBI" id="CHEBI:58359"/>
    </ligand>
</feature>
<keyword evidence="8" id="KW-0055">Arginine biosynthesis</keyword>
<dbReference type="EC" id="6.3.5.5" evidence="8"/>
<evidence type="ECO:0000256" key="3">
    <source>
        <dbReference type="ARBA" id="ARBA00022598"/>
    </source>
</evidence>
<comment type="catalytic activity">
    <reaction evidence="7 8">
        <text>hydrogencarbonate + L-glutamine + 2 ATP + H2O = carbamoyl phosphate + L-glutamate + 2 ADP + phosphate + 2 H(+)</text>
        <dbReference type="Rhea" id="RHEA:18633"/>
        <dbReference type="ChEBI" id="CHEBI:15377"/>
        <dbReference type="ChEBI" id="CHEBI:15378"/>
        <dbReference type="ChEBI" id="CHEBI:17544"/>
        <dbReference type="ChEBI" id="CHEBI:29985"/>
        <dbReference type="ChEBI" id="CHEBI:30616"/>
        <dbReference type="ChEBI" id="CHEBI:43474"/>
        <dbReference type="ChEBI" id="CHEBI:58228"/>
        <dbReference type="ChEBI" id="CHEBI:58359"/>
        <dbReference type="ChEBI" id="CHEBI:456216"/>
        <dbReference type="EC" id="6.3.5.5"/>
    </reaction>
</comment>
<keyword evidence="3 8" id="KW-0436">Ligase</keyword>
<comment type="similarity">
    <text evidence="2 8">Belongs to the CarA family.</text>
</comment>
<keyword evidence="8" id="KW-0028">Amino-acid biosynthesis</keyword>
<dbReference type="GO" id="GO:0006526">
    <property type="term" value="P:L-arginine biosynthetic process"/>
    <property type="evidence" value="ECO:0007669"/>
    <property type="project" value="UniProtKB-UniRule"/>
</dbReference>
<dbReference type="OrthoDB" id="9804328at2"/>
<dbReference type="GO" id="GO:0044205">
    <property type="term" value="P:'de novo' UMP biosynthetic process"/>
    <property type="evidence" value="ECO:0007669"/>
    <property type="project" value="UniProtKB-UniRule"/>
</dbReference>
<organism evidence="10 11">
    <name type="scientific">Cyclonatronum proteinivorum</name>
    <dbReference type="NCBI Taxonomy" id="1457365"/>
    <lineage>
        <taxon>Bacteria</taxon>
        <taxon>Pseudomonadati</taxon>
        <taxon>Balneolota</taxon>
        <taxon>Balneolia</taxon>
        <taxon>Balneolales</taxon>
        <taxon>Cyclonatronaceae</taxon>
        <taxon>Cyclonatronum</taxon>
    </lineage>
</organism>
<dbReference type="PROSITE" id="PS51273">
    <property type="entry name" value="GATASE_TYPE_1"/>
    <property type="match status" value="1"/>
</dbReference>
<dbReference type="PANTHER" id="PTHR43418">
    <property type="entry name" value="MULTIFUNCTIONAL TRYPTOPHAN BIOSYNTHESIS PROTEIN-RELATED"/>
    <property type="match status" value="1"/>
</dbReference>
<dbReference type="GO" id="GO:0006541">
    <property type="term" value="P:glutamine metabolic process"/>
    <property type="evidence" value="ECO:0007669"/>
    <property type="project" value="InterPro"/>
</dbReference>
<dbReference type="Pfam" id="PF00117">
    <property type="entry name" value="GATase"/>
    <property type="match status" value="1"/>
</dbReference>
<evidence type="ECO:0000256" key="7">
    <source>
        <dbReference type="ARBA" id="ARBA00048816"/>
    </source>
</evidence>
<dbReference type="PRINTS" id="PR00096">
    <property type="entry name" value="GATASE"/>
</dbReference>
<feature type="binding site" evidence="8">
    <location>
        <position position="255"/>
    </location>
    <ligand>
        <name>L-glutamine</name>
        <dbReference type="ChEBI" id="CHEBI:58359"/>
    </ligand>
</feature>
<dbReference type="InterPro" id="IPR002474">
    <property type="entry name" value="CarbamoylP_synth_ssu_N"/>
</dbReference>
<feature type="domain" description="Carbamoyl-phosphate synthase small subunit N-terminal" evidence="9">
    <location>
        <begin position="1"/>
        <end position="131"/>
    </location>
</feature>
<evidence type="ECO:0000256" key="1">
    <source>
        <dbReference type="ARBA" id="ARBA00005077"/>
    </source>
</evidence>
<protein>
    <recommendedName>
        <fullName evidence="8">Carbamoyl phosphate synthase small chain</fullName>
        <ecNumber evidence="8">6.3.5.5</ecNumber>
    </recommendedName>
    <alternativeName>
        <fullName evidence="8">Carbamoyl phosphate synthetase glutamine chain</fullName>
    </alternativeName>
</protein>
<dbReference type="InterPro" id="IPR006274">
    <property type="entry name" value="CarbamoylP_synth_ssu"/>
</dbReference>
<dbReference type="GO" id="GO:0004359">
    <property type="term" value="F:glutaminase activity"/>
    <property type="evidence" value="ECO:0007669"/>
    <property type="project" value="RHEA"/>
</dbReference>
<dbReference type="Proteomes" id="UP000254808">
    <property type="component" value="Chromosome"/>
</dbReference>
<dbReference type="RefSeq" id="WP_114985436.1">
    <property type="nucleotide sequence ID" value="NZ_CP027806.1"/>
</dbReference>
<dbReference type="Gene3D" id="3.50.30.20">
    <property type="entry name" value="Carbamoyl-phosphate synthase small subunit, N-terminal domain"/>
    <property type="match status" value="1"/>
</dbReference>
<evidence type="ECO:0000256" key="2">
    <source>
        <dbReference type="ARBA" id="ARBA00007800"/>
    </source>
</evidence>
<feature type="binding site" evidence="8">
    <location>
        <position position="293"/>
    </location>
    <ligand>
        <name>L-glutamine</name>
        <dbReference type="ChEBI" id="CHEBI:58359"/>
    </ligand>
</feature>
<dbReference type="GO" id="GO:0005524">
    <property type="term" value="F:ATP binding"/>
    <property type="evidence" value="ECO:0007669"/>
    <property type="project" value="UniProtKB-UniRule"/>
</dbReference>
<dbReference type="NCBIfam" id="NF009475">
    <property type="entry name" value="PRK12838.1"/>
    <property type="match status" value="1"/>
</dbReference>
<reference evidence="10 11" key="1">
    <citation type="submission" date="2018-03" db="EMBL/GenBank/DDBJ databases">
        <title>Phenotypic and genomic properties of Cyclonatronum proteinivorum gen. nov., sp. nov., a haloalkaliphilic bacteroidete from soda lakes possessing Na+-translocating rhodopsin.</title>
        <authorList>
            <person name="Toshchakov S.V."/>
            <person name="Korzhenkov A."/>
            <person name="Samarov N.I."/>
            <person name="Kublanov I.V."/>
            <person name="Muntyan M.S."/>
            <person name="Sorokin D.Y."/>
        </authorList>
    </citation>
    <scope>NUCLEOTIDE SEQUENCE [LARGE SCALE GENOMIC DNA]</scope>
    <source>
        <strain evidence="10 11">Omega</strain>
    </source>
</reference>
<dbReference type="AlphaFoldDB" id="A0A345UPC8"/>
<keyword evidence="6 8" id="KW-0315">Glutamine amidotransferase</keyword>
<dbReference type="InterPro" id="IPR035686">
    <property type="entry name" value="CPSase_GATase1"/>
</dbReference>
<dbReference type="UniPathway" id="UPA00068">
    <property type="reaction ID" value="UER00171"/>
</dbReference>
<dbReference type="EMBL" id="CP027806">
    <property type="protein sequence ID" value="AXJ02330.1"/>
    <property type="molecule type" value="Genomic_DNA"/>
</dbReference>
<dbReference type="HAMAP" id="MF_01209">
    <property type="entry name" value="CPSase_S_chain"/>
    <property type="match status" value="1"/>
</dbReference>
<dbReference type="CDD" id="cd01744">
    <property type="entry name" value="GATase1_CPSase"/>
    <property type="match status" value="1"/>
</dbReference>
<dbReference type="SUPFAM" id="SSF52021">
    <property type="entry name" value="Carbamoyl phosphate synthetase, small subunit N-terminal domain"/>
    <property type="match status" value="1"/>
</dbReference>
<evidence type="ECO:0000313" key="11">
    <source>
        <dbReference type="Proteomes" id="UP000254808"/>
    </source>
</evidence>
<dbReference type="PANTHER" id="PTHR43418:SF7">
    <property type="entry name" value="CARBAMOYL-PHOSPHATE SYNTHASE SMALL CHAIN"/>
    <property type="match status" value="1"/>
</dbReference>
<dbReference type="PRINTS" id="PR00099">
    <property type="entry name" value="CPSGATASE"/>
</dbReference>
<keyword evidence="11" id="KW-1185">Reference proteome</keyword>
<dbReference type="UniPathway" id="UPA00070">
    <property type="reaction ID" value="UER00115"/>
</dbReference>
<evidence type="ECO:0000259" key="9">
    <source>
        <dbReference type="SMART" id="SM01097"/>
    </source>
</evidence>
<keyword evidence="8" id="KW-0665">Pyrimidine biosynthesis</keyword>
<keyword evidence="4 8" id="KW-0547">Nucleotide-binding</keyword>
<evidence type="ECO:0000256" key="4">
    <source>
        <dbReference type="ARBA" id="ARBA00022741"/>
    </source>
</evidence>
<dbReference type="GO" id="GO:0004088">
    <property type="term" value="F:carbamoyl-phosphate synthase (glutamine-hydrolyzing) activity"/>
    <property type="evidence" value="ECO:0007669"/>
    <property type="project" value="UniProtKB-UniRule"/>
</dbReference>
<evidence type="ECO:0000256" key="5">
    <source>
        <dbReference type="ARBA" id="ARBA00022840"/>
    </source>
</evidence>
<feature type="binding site" evidence="8">
    <location>
        <position position="223"/>
    </location>
    <ligand>
        <name>L-glutamine</name>
        <dbReference type="ChEBI" id="CHEBI:58359"/>
    </ligand>
</feature>
<feature type="active site" evidence="8">
    <location>
        <position position="336"/>
    </location>
</feature>
<comment type="catalytic activity">
    <reaction evidence="8">
        <text>L-glutamine + H2O = L-glutamate + NH4(+)</text>
        <dbReference type="Rhea" id="RHEA:15889"/>
        <dbReference type="ChEBI" id="CHEBI:15377"/>
        <dbReference type="ChEBI" id="CHEBI:28938"/>
        <dbReference type="ChEBI" id="CHEBI:29985"/>
        <dbReference type="ChEBI" id="CHEBI:58359"/>
    </reaction>
</comment>
<feature type="active site" evidence="8">
    <location>
        <position position="338"/>
    </location>
</feature>